<accession>A0A9X0AQ13</accession>
<gene>
    <name evidence="1" type="ORF">OCU04_004232</name>
</gene>
<proteinExistence type="predicted"/>
<name>A0A9X0AQ13_9HELO</name>
<dbReference type="Proteomes" id="UP001152300">
    <property type="component" value="Unassembled WGS sequence"/>
</dbReference>
<reference evidence="1" key="1">
    <citation type="submission" date="2022-11" db="EMBL/GenBank/DDBJ databases">
        <title>Genome Resource of Sclerotinia nivalis Strain SnTB1, a Plant Pathogen Isolated from American Ginseng.</title>
        <authorList>
            <person name="Fan S."/>
        </authorList>
    </citation>
    <scope>NUCLEOTIDE SEQUENCE</scope>
    <source>
        <strain evidence="1">SnTB1</strain>
    </source>
</reference>
<keyword evidence="2" id="KW-1185">Reference proteome</keyword>
<comment type="caution">
    <text evidence="1">The sequence shown here is derived from an EMBL/GenBank/DDBJ whole genome shotgun (WGS) entry which is preliminary data.</text>
</comment>
<evidence type="ECO:0000313" key="1">
    <source>
        <dbReference type="EMBL" id="KAJ8066851.1"/>
    </source>
</evidence>
<evidence type="ECO:0000313" key="2">
    <source>
        <dbReference type="Proteomes" id="UP001152300"/>
    </source>
</evidence>
<protein>
    <submittedName>
        <fullName evidence="1">Uncharacterized protein</fullName>
    </submittedName>
</protein>
<dbReference type="AlphaFoldDB" id="A0A9X0AQ13"/>
<dbReference type="EMBL" id="JAPEIS010000004">
    <property type="protein sequence ID" value="KAJ8066851.1"/>
    <property type="molecule type" value="Genomic_DNA"/>
</dbReference>
<organism evidence="1 2">
    <name type="scientific">Sclerotinia nivalis</name>
    <dbReference type="NCBI Taxonomy" id="352851"/>
    <lineage>
        <taxon>Eukaryota</taxon>
        <taxon>Fungi</taxon>
        <taxon>Dikarya</taxon>
        <taxon>Ascomycota</taxon>
        <taxon>Pezizomycotina</taxon>
        <taxon>Leotiomycetes</taxon>
        <taxon>Helotiales</taxon>
        <taxon>Sclerotiniaceae</taxon>
        <taxon>Sclerotinia</taxon>
    </lineage>
</organism>
<sequence>MNFLGSLFSSFRKTITISFSNNPIDNCSFSSAFSFSKLATFSFVMENTDRRSFERKKSSQIIASPNNKEIHFSNVIDFIENHPDMTIIDTAQMIDIAKTQATQANTGFEDFAHRLDMFEKTKQFYKQLDITKKDTNEKYTKFVELANRNKHTKLDIGLSQKKLATCMQGRELALKIFIENHLRW</sequence>